<proteinExistence type="predicted"/>
<dbReference type="Pfam" id="PF05168">
    <property type="entry name" value="HEPN"/>
    <property type="match status" value="1"/>
</dbReference>
<dbReference type="Gene3D" id="1.20.120.330">
    <property type="entry name" value="Nucleotidyltransferases domain 2"/>
    <property type="match status" value="1"/>
</dbReference>
<sequence>MSKELIEDYLKRAKIRLRLLEEFLKEKDYADVIRVSQEVVELAQKAILLKMGITPPKWHEVIDIILENREKLPQDVFLKLVELRRDSKWLRSQREIAFYGDVDFVPTKEYVPEDAQRAISVAKEFMDLASLITTLK</sequence>
<name>A0ABZ2YA46_9BACT</name>
<evidence type="ECO:0000259" key="1">
    <source>
        <dbReference type="PROSITE" id="PS50910"/>
    </source>
</evidence>
<dbReference type="PROSITE" id="PS50910">
    <property type="entry name" value="HEPN"/>
    <property type="match status" value="1"/>
</dbReference>
<gene>
    <name evidence="2" type="ORF">QBE54_09915</name>
</gene>
<dbReference type="RefSeq" id="WP_369018035.1">
    <property type="nucleotide sequence ID" value="NZ_CP121689.1"/>
</dbReference>
<protein>
    <submittedName>
        <fullName evidence="2">HEPN domain-containing protein</fullName>
    </submittedName>
</protein>
<dbReference type="Proteomes" id="UP001461341">
    <property type="component" value="Chromosome"/>
</dbReference>
<dbReference type="InterPro" id="IPR007842">
    <property type="entry name" value="HEPN_dom"/>
</dbReference>
<evidence type="ECO:0000313" key="3">
    <source>
        <dbReference type="Proteomes" id="UP001461341"/>
    </source>
</evidence>
<reference evidence="2 3" key="1">
    <citation type="submission" date="2023-03" db="EMBL/GenBank/DDBJ databases">
        <title>Novel Species.</title>
        <authorList>
            <person name="Ma S."/>
        </authorList>
    </citation>
    <scope>NUCLEOTIDE SEQUENCE [LARGE SCALE GENOMIC DNA]</scope>
    <source>
        <strain evidence="2 3">B11</strain>
    </source>
</reference>
<keyword evidence="3" id="KW-1185">Reference proteome</keyword>
<evidence type="ECO:0000313" key="2">
    <source>
        <dbReference type="EMBL" id="WZL75885.1"/>
    </source>
</evidence>
<feature type="domain" description="HEPN" evidence="1">
    <location>
        <begin position="10"/>
        <end position="125"/>
    </location>
</feature>
<organism evidence="2 3">
    <name type="scientific">Thermatribacter velox</name>
    <dbReference type="NCBI Taxonomy" id="3039681"/>
    <lineage>
        <taxon>Bacteria</taxon>
        <taxon>Pseudomonadati</taxon>
        <taxon>Atribacterota</taxon>
        <taxon>Atribacteria</taxon>
        <taxon>Atribacterales</taxon>
        <taxon>Thermatribacteraceae</taxon>
        <taxon>Thermatribacter</taxon>
    </lineage>
</organism>
<dbReference type="SUPFAM" id="SSF81593">
    <property type="entry name" value="Nucleotidyltransferase substrate binding subunit/domain"/>
    <property type="match status" value="1"/>
</dbReference>
<dbReference type="EMBL" id="CP121689">
    <property type="protein sequence ID" value="WZL75885.1"/>
    <property type="molecule type" value="Genomic_DNA"/>
</dbReference>
<accession>A0ABZ2YA46</accession>